<dbReference type="PANTHER" id="PTHR36327">
    <property type="entry name" value="UNNAMED PRODUCT"/>
    <property type="match status" value="1"/>
</dbReference>
<protein>
    <submittedName>
        <fullName evidence="10">Uncharacterized protein LOC105055838</fullName>
    </submittedName>
</protein>
<dbReference type="InParanoid" id="A0A6I9S2M4"/>
<gene>
    <name evidence="10" type="primary">LOC105055838</name>
</gene>
<reference evidence="10" key="1">
    <citation type="submission" date="2025-08" db="UniProtKB">
        <authorList>
            <consortium name="RefSeq"/>
        </authorList>
    </citation>
    <scope>IDENTIFICATION</scope>
</reference>
<comment type="similarity">
    <text evidence="2">Belongs to the psaN family.</text>
</comment>
<evidence type="ECO:0000256" key="5">
    <source>
        <dbReference type="ARBA" id="ARBA00022640"/>
    </source>
</evidence>
<dbReference type="PANTHER" id="PTHR36327:SF1">
    <property type="entry name" value="OS03G0731100 PROTEIN"/>
    <property type="match status" value="1"/>
</dbReference>
<dbReference type="Pfam" id="PF05479">
    <property type="entry name" value="PsaN"/>
    <property type="match status" value="1"/>
</dbReference>
<evidence type="ECO:0000256" key="3">
    <source>
        <dbReference type="ARBA" id="ARBA00022528"/>
    </source>
</evidence>
<evidence type="ECO:0000256" key="8">
    <source>
        <dbReference type="ARBA" id="ARBA00023136"/>
    </source>
</evidence>
<evidence type="ECO:0000313" key="9">
    <source>
        <dbReference type="Proteomes" id="UP000504607"/>
    </source>
</evidence>
<dbReference type="AlphaFoldDB" id="A0A6I9S2M4"/>
<proteinExistence type="inferred from homology"/>
<dbReference type="RefSeq" id="XP_010936138.1">
    <property type="nucleotide sequence ID" value="XM_010937836.3"/>
</dbReference>
<evidence type="ECO:0000256" key="4">
    <source>
        <dbReference type="ARBA" id="ARBA00022531"/>
    </source>
</evidence>
<dbReference type="InterPro" id="IPR008796">
    <property type="entry name" value="PSAN"/>
</dbReference>
<dbReference type="FunCoup" id="A0A6I9S2M4">
    <property type="interactions" value="1055"/>
</dbReference>
<keyword evidence="3" id="KW-0150">Chloroplast</keyword>
<evidence type="ECO:0000256" key="1">
    <source>
        <dbReference type="ARBA" id="ARBA00004622"/>
    </source>
</evidence>
<dbReference type="GeneID" id="105055838"/>
<dbReference type="GO" id="GO:0009535">
    <property type="term" value="C:chloroplast thylakoid membrane"/>
    <property type="evidence" value="ECO:0007669"/>
    <property type="project" value="UniProtKB-SubCell"/>
</dbReference>
<keyword evidence="4" id="KW-0602">Photosynthesis</keyword>
<evidence type="ECO:0000313" key="10">
    <source>
        <dbReference type="RefSeq" id="XP_010936138.1"/>
    </source>
</evidence>
<name>A0A6I9S2M4_ELAGV</name>
<dbReference type="KEGG" id="egu:105055838"/>
<dbReference type="GO" id="GO:0015979">
    <property type="term" value="P:photosynthesis"/>
    <property type="evidence" value="ECO:0007669"/>
    <property type="project" value="UniProtKB-KW"/>
</dbReference>
<dbReference type="OrthoDB" id="544623at2759"/>
<dbReference type="Proteomes" id="UP000504607">
    <property type="component" value="Chromosome 13"/>
</dbReference>
<evidence type="ECO:0000256" key="7">
    <source>
        <dbReference type="ARBA" id="ARBA00023078"/>
    </source>
</evidence>
<keyword evidence="9" id="KW-1185">Reference proteome</keyword>
<evidence type="ECO:0000256" key="6">
    <source>
        <dbReference type="ARBA" id="ARBA00022836"/>
    </source>
</evidence>
<keyword evidence="5" id="KW-0934">Plastid</keyword>
<keyword evidence="6" id="KW-0603">Photosystem I</keyword>
<keyword evidence="8" id="KW-0472">Membrane</keyword>
<sequence length="125" mass="14736">MALPRGTLPPKNRPAASPERVIHSLRHLVKLVQVKEVRRRSLLPLLVSTATLPQGNDSKNALLQEYLKRSKENKARNDKERLDDYYKRNYKDYFEFFEGSAREKKEELLSESERAIRAWLEKNKK</sequence>
<keyword evidence="7" id="KW-0793">Thylakoid</keyword>
<accession>A0A6I9S2M4</accession>
<evidence type="ECO:0000256" key="2">
    <source>
        <dbReference type="ARBA" id="ARBA00010661"/>
    </source>
</evidence>
<organism evidence="9 10">
    <name type="scientific">Elaeis guineensis var. tenera</name>
    <name type="common">Oil palm</name>
    <dbReference type="NCBI Taxonomy" id="51953"/>
    <lineage>
        <taxon>Eukaryota</taxon>
        <taxon>Viridiplantae</taxon>
        <taxon>Streptophyta</taxon>
        <taxon>Embryophyta</taxon>
        <taxon>Tracheophyta</taxon>
        <taxon>Spermatophyta</taxon>
        <taxon>Magnoliopsida</taxon>
        <taxon>Liliopsida</taxon>
        <taxon>Arecaceae</taxon>
        <taxon>Arecoideae</taxon>
        <taxon>Cocoseae</taxon>
        <taxon>Elaeidinae</taxon>
        <taxon>Elaeis</taxon>
    </lineage>
</organism>
<comment type="subcellular location">
    <subcellularLocation>
        <location evidence="1">Plastid</location>
        <location evidence="1">Chloroplast thylakoid membrane</location>
        <topology evidence="1">Peripheral membrane protein</topology>
        <orientation evidence="1">Lumenal side</orientation>
    </subcellularLocation>
</comment>
<dbReference type="GO" id="GO:0009522">
    <property type="term" value="C:photosystem I"/>
    <property type="evidence" value="ECO:0007669"/>
    <property type="project" value="UniProtKB-KW"/>
</dbReference>